<name>A0A485LXG4_9ZZZZ</name>
<dbReference type="AlphaFoldDB" id="A0A485LXG4"/>
<dbReference type="InterPro" id="IPR029478">
    <property type="entry name" value="TM1586_NiRdase"/>
</dbReference>
<dbReference type="GO" id="GO:0016491">
    <property type="term" value="F:oxidoreductase activity"/>
    <property type="evidence" value="ECO:0007669"/>
    <property type="project" value="InterPro"/>
</dbReference>
<accession>A0A485LXG4</accession>
<dbReference type="Gene3D" id="3.40.109.30">
    <property type="entry name" value="putative nitroreductase (tm1586), domain 2"/>
    <property type="match status" value="1"/>
</dbReference>
<dbReference type="InterPro" id="IPR000415">
    <property type="entry name" value="Nitroreductase-like"/>
</dbReference>
<organism evidence="2">
    <name type="scientific">anaerobic digester metagenome</name>
    <dbReference type="NCBI Taxonomy" id="1263854"/>
    <lineage>
        <taxon>unclassified sequences</taxon>
        <taxon>metagenomes</taxon>
        <taxon>ecological metagenomes</taxon>
    </lineage>
</organism>
<evidence type="ECO:0000259" key="1">
    <source>
        <dbReference type="Pfam" id="PF14512"/>
    </source>
</evidence>
<evidence type="ECO:0000313" key="2">
    <source>
        <dbReference type="EMBL" id="VFU13331.1"/>
    </source>
</evidence>
<reference evidence="2" key="1">
    <citation type="submission" date="2019-03" db="EMBL/GenBank/DDBJ databases">
        <authorList>
            <person name="Hao L."/>
        </authorList>
    </citation>
    <scope>NUCLEOTIDE SEQUENCE</scope>
</reference>
<gene>
    <name evidence="2" type="ORF">SCFA_180019</name>
</gene>
<proteinExistence type="predicted"/>
<sequence>MTFYTEPVTDLIRRRKSWRSYRREYITDDLKGQIQDFSASMDAPPFGSTVRFRLVDSSAPEKTRTPGTYGVIRGARHTLVGIVRPSPSVWEDFGYSFESVILFCTGLGLGTCWMGGTFSRDYYGRAVDLAPDEIIPAVSPVGYIAGKRSILDSLLVMGAGSRNRKPFTELFFRGDFSTSLDPAGAGAYGEALEMVRLAPSASNRQPWRVVITEEGVHFFLSRTPGYRKLFSRVDLQCIDMGIAMFHFASAASCLGISGGWRKWEQPPVIRMPEPLEYRVSWVPQS</sequence>
<dbReference type="Pfam" id="PF14512">
    <property type="entry name" value="TM1586_NiRdase"/>
    <property type="match status" value="1"/>
</dbReference>
<dbReference type="Gene3D" id="3.40.109.10">
    <property type="entry name" value="NADH Oxidase"/>
    <property type="match status" value="1"/>
</dbReference>
<dbReference type="EMBL" id="CAADRM010000079">
    <property type="protein sequence ID" value="VFU13331.1"/>
    <property type="molecule type" value="Genomic_DNA"/>
</dbReference>
<protein>
    <submittedName>
        <fullName evidence="2">Nitroreductase family protein</fullName>
    </submittedName>
</protein>
<feature type="domain" description="Putative nitroreductase TM1586" evidence="1">
    <location>
        <begin position="9"/>
        <end position="251"/>
    </location>
</feature>
<dbReference type="SUPFAM" id="SSF55469">
    <property type="entry name" value="FMN-dependent nitroreductase-like"/>
    <property type="match status" value="2"/>
</dbReference>